<name>A0A915J1N7_ROMCU</name>
<evidence type="ECO:0000313" key="2">
    <source>
        <dbReference type="WBParaSite" id="nRc.2.0.1.t20315-RA"/>
    </source>
</evidence>
<protein>
    <submittedName>
        <fullName evidence="2">Uncharacterized protein</fullName>
    </submittedName>
</protein>
<keyword evidence="1" id="KW-1185">Reference proteome</keyword>
<accession>A0A915J1N7</accession>
<sequence>MPQEMLFGGARIIIQPLRNRISNYLEECLQNSYLVVQESSFSHYEIIFQISLKNASRKAIWWCKDHHSVITKSYFG</sequence>
<dbReference type="WBParaSite" id="nRc.2.0.1.t20315-RA">
    <property type="protein sequence ID" value="nRc.2.0.1.t20315-RA"/>
    <property type="gene ID" value="nRc.2.0.1.g20315"/>
</dbReference>
<dbReference type="Proteomes" id="UP000887565">
    <property type="component" value="Unplaced"/>
</dbReference>
<reference evidence="2" key="1">
    <citation type="submission" date="2022-11" db="UniProtKB">
        <authorList>
            <consortium name="WormBaseParasite"/>
        </authorList>
    </citation>
    <scope>IDENTIFICATION</scope>
</reference>
<evidence type="ECO:0000313" key="1">
    <source>
        <dbReference type="Proteomes" id="UP000887565"/>
    </source>
</evidence>
<proteinExistence type="predicted"/>
<dbReference type="AlphaFoldDB" id="A0A915J1N7"/>
<organism evidence="1 2">
    <name type="scientific">Romanomermis culicivorax</name>
    <name type="common">Nematode worm</name>
    <dbReference type="NCBI Taxonomy" id="13658"/>
    <lineage>
        <taxon>Eukaryota</taxon>
        <taxon>Metazoa</taxon>
        <taxon>Ecdysozoa</taxon>
        <taxon>Nematoda</taxon>
        <taxon>Enoplea</taxon>
        <taxon>Dorylaimia</taxon>
        <taxon>Mermithida</taxon>
        <taxon>Mermithoidea</taxon>
        <taxon>Mermithidae</taxon>
        <taxon>Romanomermis</taxon>
    </lineage>
</organism>